<dbReference type="InterPro" id="IPR058240">
    <property type="entry name" value="rSAM_sf"/>
</dbReference>
<dbReference type="Pfam" id="PF19238">
    <property type="entry name" value="Radical_SAM_2"/>
    <property type="match status" value="1"/>
</dbReference>
<dbReference type="Gene3D" id="3.20.20.70">
    <property type="entry name" value="Aldolase class I"/>
    <property type="match status" value="1"/>
</dbReference>
<dbReference type="EMBL" id="SRRZ01000059">
    <property type="protein sequence ID" value="NQE35591.1"/>
    <property type="molecule type" value="Genomic_DNA"/>
</dbReference>
<dbReference type="SUPFAM" id="SSF102114">
    <property type="entry name" value="Radical SAM enzymes"/>
    <property type="match status" value="1"/>
</dbReference>
<evidence type="ECO:0000313" key="5">
    <source>
        <dbReference type="Proteomes" id="UP000702425"/>
    </source>
</evidence>
<proteinExistence type="predicted"/>
<gene>
    <name evidence="4" type="ORF">E5S67_03326</name>
</gene>
<dbReference type="NCBIfam" id="TIGR03279">
    <property type="entry name" value="cyano_FeS_chp"/>
    <property type="match status" value="1"/>
</dbReference>
<organism evidence="4 5">
    <name type="scientific">Microcoleus asticus IPMA8</name>
    <dbReference type="NCBI Taxonomy" id="2563858"/>
    <lineage>
        <taxon>Bacteria</taxon>
        <taxon>Bacillati</taxon>
        <taxon>Cyanobacteriota</taxon>
        <taxon>Cyanophyceae</taxon>
        <taxon>Oscillatoriophycideae</taxon>
        <taxon>Oscillatoriales</taxon>
        <taxon>Microcoleaceae</taxon>
        <taxon>Microcoleus</taxon>
        <taxon>Microcoleus asticus</taxon>
    </lineage>
</organism>
<dbReference type="Proteomes" id="UP000702425">
    <property type="component" value="Unassembled WGS sequence"/>
</dbReference>
<dbReference type="InterPro" id="IPR017673">
    <property type="entry name" value="CHP03279_fam"/>
</dbReference>
<dbReference type="CDD" id="cd01335">
    <property type="entry name" value="Radical_SAM"/>
    <property type="match status" value="1"/>
</dbReference>
<dbReference type="Pfam" id="PF04459">
    <property type="entry name" value="DUF512"/>
    <property type="match status" value="1"/>
</dbReference>
<evidence type="ECO:0000313" key="4">
    <source>
        <dbReference type="EMBL" id="NQE35591.1"/>
    </source>
</evidence>
<keyword evidence="5" id="KW-1185">Reference proteome</keyword>
<dbReference type="InterPro" id="IPR036034">
    <property type="entry name" value="PDZ_sf"/>
</dbReference>
<dbReference type="RefSeq" id="WP_172189113.1">
    <property type="nucleotide sequence ID" value="NZ_CAWPPK010000273.1"/>
</dbReference>
<dbReference type="SUPFAM" id="SSF50156">
    <property type="entry name" value="PDZ domain-like"/>
    <property type="match status" value="1"/>
</dbReference>
<reference evidence="4 5" key="1">
    <citation type="journal article" date="2020" name="Sci. Rep.">
        <title>A novel cyanobacterial geosmin producer, revising GeoA distribution and dispersion patterns in Bacteria.</title>
        <authorList>
            <person name="Churro C."/>
            <person name="Semedo-Aguiar A.P."/>
            <person name="Silva A.D."/>
            <person name="Pereira-Leal J.B."/>
            <person name="Leite R.B."/>
        </authorList>
    </citation>
    <scope>NUCLEOTIDE SEQUENCE [LARGE SCALE GENOMIC DNA]</scope>
    <source>
        <strain evidence="4 5">IPMA8</strain>
    </source>
</reference>
<protein>
    <recommendedName>
        <fullName evidence="6">Fe-S oxidoreductase</fullName>
    </recommendedName>
</protein>
<evidence type="ECO:0000259" key="1">
    <source>
        <dbReference type="Pfam" id="PF04459"/>
    </source>
</evidence>
<accession>A0ABX2CYW5</accession>
<dbReference type="InterPro" id="IPR013785">
    <property type="entry name" value="Aldolase_TIM"/>
</dbReference>
<evidence type="ECO:0000259" key="3">
    <source>
        <dbReference type="Pfam" id="PF19238"/>
    </source>
</evidence>
<sequence>MSDLSIRPALITKVIPDSICAEIGFEPGDSIVAVNGQKPRDLIDYQFLCADEFIELEVLDAKGKSHKLEIEKDYDEDLGVEFETALFDGLIQCNNRCPFCFIDQQPPGKRETLYLKDDDYRLSFLYGSYLTLTNLTQKEWDRIEQMRLSPLYVSVHATEPEVRIRLLKNLRAGKILEQIKWFQERRLQIHAQVVVCPGINDGEHLERTLLDLAKFHTGNNPAVASVAVVPVGLTRFRPAEDELIAVTAEKAREVIEQVQKIQVLLSKGKGGKKAKKPNSKSRCIWLADEWFLIAGLDLPSAADYEDYPQIGNGVGSIRQFIQQFETAFEKLQPMQVEPARKLVWVVGNAVEKAFEPIVQQLNQIPGLSVNMAALCSRYWGQTITVTGLLTGQDLLEALQGRDLGDGILLPSVMLKQGEPRFLDDMTLEQLASSLKTRILPVSGVEELISAAIGLATAEVEF</sequence>
<dbReference type="Pfam" id="PF17820">
    <property type="entry name" value="PDZ_6"/>
    <property type="match status" value="1"/>
</dbReference>
<evidence type="ECO:0000259" key="2">
    <source>
        <dbReference type="Pfam" id="PF17820"/>
    </source>
</evidence>
<dbReference type="InterPro" id="IPR041489">
    <property type="entry name" value="PDZ_6"/>
</dbReference>
<dbReference type="InterPro" id="IPR045375">
    <property type="entry name" value="Put_radical_SAM-like_N"/>
</dbReference>
<comment type="caution">
    <text evidence="4">The sequence shown here is derived from an EMBL/GenBank/DDBJ whole genome shotgun (WGS) entry which is preliminary data.</text>
</comment>
<feature type="domain" description="Putative radical SAM N-terminal" evidence="3">
    <location>
        <begin position="72"/>
        <end position="217"/>
    </location>
</feature>
<name>A0ABX2CYW5_9CYAN</name>
<evidence type="ECO:0008006" key="6">
    <source>
        <dbReference type="Google" id="ProtNLM"/>
    </source>
</evidence>
<dbReference type="InterPro" id="IPR007549">
    <property type="entry name" value="DUF512"/>
</dbReference>
<feature type="domain" description="DUF512" evidence="1">
    <location>
        <begin position="229"/>
        <end position="442"/>
    </location>
</feature>
<feature type="domain" description="PDZ" evidence="2">
    <location>
        <begin position="11"/>
        <end position="50"/>
    </location>
</feature>
<dbReference type="Gene3D" id="2.30.42.10">
    <property type="match status" value="1"/>
</dbReference>